<dbReference type="CDD" id="cd14265">
    <property type="entry name" value="UDPK_IM_like"/>
    <property type="match status" value="1"/>
</dbReference>
<evidence type="ECO:0000313" key="16">
    <source>
        <dbReference type="EMBL" id="MBP1930533.1"/>
    </source>
</evidence>
<dbReference type="GO" id="GO:0016301">
    <property type="term" value="F:kinase activity"/>
    <property type="evidence" value="ECO:0007669"/>
    <property type="project" value="UniProtKB-KW"/>
</dbReference>
<evidence type="ECO:0000256" key="6">
    <source>
        <dbReference type="ARBA" id="ARBA00022692"/>
    </source>
</evidence>
<dbReference type="Pfam" id="PF01219">
    <property type="entry name" value="DAGK_prokar"/>
    <property type="match status" value="1"/>
</dbReference>
<evidence type="ECO:0000256" key="9">
    <source>
        <dbReference type="ARBA" id="ARBA00022840"/>
    </source>
</evidence>
<keyword evidence="7" id="KW-0547">Nucleotide-binding</keyword>
<evidence type="ECO:0000256" key="14">
    <source>
        <dbReference type="ARBA" id="ARBA00023264"/>
    </source>
</evidence>
<evidence type="ECO:0000256" key="1">
    <source>
        <dbReference type="ARBA" id="ARBA00004651"/>
    </source>
</evidence>
<evidence type="ECO:0000256" key="11">
    <source>
        <dbReference type="ARBA" id="ARBA00023098"/>
    </source>
</evidence>
<evidence type="ECO:0000313" key="17">
    <source>
        <dbReference type="Proteomes" id="UP001519343"/>
    </source>
</evidence>
<keyword evidence="6 15" id="KW-0812">Transmembrane</keyword>
<dbReference type="EMBL" id="JAGGKT010000001">
    <property type="protein sequence ID" value="MBP1930533.1"/>
    <property type="molecule type" value="Genomic_DNA"/>
</dbReference>
<keyword evidence="5" id="KW-0808">Transferase</keyword>
<dbReference type="InterPro" id="IPR036945">
    <property type="entry name" value="DAGK_sf"/>
</dbReference>
<evidence type="ECO:0000256" key="3">
    <source>
        <dbReference type="ARBA" id="ARBA00022475"/>
    </source>
</evidence>
<organism evidence="16 17">
    <name type="scientific">Ammoniphilus resinae</name>
    <dbReference type="NCBI Taxonomy" id="861532"/>
    <lineage>
        <taxon>Bacteria</taxon>
        <taxon>Bacillati</taxon>
        <taxon>Bacillota</taxon>
        <taxon>Bacilli</taxon>
        <taxon>Bacillales</taxon>
        <taxon>Paenibacillaceae</taxon>
        <taxon>Aneurinibacillus group</taxon>
        <taxon>Ammoniphilus</taxon>
    </lineage>
</organism>
<evidence type="ECO:0000256" key="5">
    <source>
        <dbReference type="ARBA" id="ARBA00022679"/>
    </source>
</evidence>
<evidence type="ECO:0000256" key="15">
    <source>
        <dbReference type="SAM" id="Phobius"/>
    </source>
</evidence>
<comment type="caution">
    <text evidence="16">The sequence shown here is derived from an EMBL/GenBank/DDBJ whole genome shotgun (WGS) entry which is preliminary data.</text>
</comment>
<accession>A0ABS4GJT4</accession>
<comment type="similarity">
    <text evidence="2">Belongs to the bacterial diacylglycerol kinase family.</text>
</comment>
<keyword evidence="12 15" id="KW-0472">Membrane</keyword>
<keyword evidence="17" id="KW-1185">Reference proteome</keyword>
<evidence type="ECO:0000256" key="12">
    <source>
        <dbReference type="ARBA" id="ARBA00023136"/>
    </source>
</evidence>
<dbReference type="InterPro" id="IPR033717">
    <property type="entry name" value="UDPK"/>
</dbReference>
<reference evidence="16 17" key="1">
    <citation type="submission" date="2021-03" db="EMBL/GenBank/DDBJ databases">
        <title>Genomic Encyclopedia of Type Strains, Phase IV (KMG-IV): sequencing the most valuable type-strain genomes for metagenomic binning, comparative biology and taxonomic classification.</title>
        <authorList>
            <person name="Goeker M."/>
        </authorList>
    </citation>
    <scope>NUCLEOTIDE SEQUENCE [LARGE SCALE GENOMIC DNA]</scope>
    <source>
        <strain evidence="16 17">DSM 24738</strain>
    </source>
</reference>
<keyword evidence="11" id="KW-0443">Lipid metabolism</keyword>
<evidence type="ECO:0000256" key="10">
    <source>
        <dbReference type="ARBA" id="ARBA00022989"/>
    </source>
</evidence>
<keyword evidence="4" id="KW-0444">Lipid biosynthesis</keyword>
<keyword evidence="8 16" id="KW-0418">Kinase</keyword>
<dbReference type="Gene3D" id="1.10.287.3610">
    <property type="match status" value="1"/>
</dbReference>
<keyword evidence="9" id="KW-0067">ATP-binding</keyword>
<dbReference type="PANTHER" id="PTHR34299:SF1">
    <property type="entry name" value="DIACYLGLYCEROL KINASE"/>
    <property type="match status" value="1"/>
</dbReference>
<keyword evidence="14" id="KW-1208">Phospholipid metabolism</keyword>
<dbReference type="PANTHER" id="PTHR34299">
    <property type="entry name" value="DIACYLGLYCEROL KINASE"/>
    <property type="match status" value="1"/>
</dbReference>
<name>A0ABS4GJT4_9BACL</name>
<gene>
    <name evidence="16" type="ORF">J2Z37_000520</name>
</gene>
<feature type="transmembrane region" description="Helical" evidence="15">
    <location>
        <begin position="50"/>
        <end position="69"/>
    </location>
</feature>
<feature type="transmembrane region" description="Helical" evidence="15">
    <location>
        <begin position="90"/>
        <end position="111"/>
    </location>
</feature>
<dbReference type="PROSITE" id="PS01069">
    <property type="entry name" value="DAGK_PROKAR"/>
    <property type="match status" value="1"/>
</dbReference>
<keyword evidence="13" id="KW-0594">Phospholipid biosynthesis</keyword>
<evidence type="ECO:0000256" key="13">
    <source>
        <dbReference type="ARBA" id="ARBA00023209"/>
    </source>
</evidence>
<dbReference type="InterPro" id="IPR000829">
    <property type="entry name" value="DAGK"/>
</dbReference>
<feature type="transmembrane region" description="Helical" evidence="15">
    <location>
        <begin position="27"/>
        <end position="44"/>
    </location>
</feature>
<evidence type="ECO:0000256" key="8">
    <source>
        <dbReference type="ARBA" id="ARBA00022777"/>
    </source>
</evidence>
<sequence>MNRLIRSFGHAIEGIVYTVKTQRNMQIHIGAALLVLFMGWLLQISWSDVLLVFFSIFLVFILEMVNTAIEATVDLVTGEFHPLAKTAKDVAAGAVLLAAILAVIVGFYVFLEPLLVLLN</sequence>
<keyword evidence="10 15" id="KW-1133">Transmembrane helix</keyword>
<evidence type="ECO:0000256" key="2">
    <source>
        <dbReference type="ARBA" id="ARBA00005967"/>
    </source>
</evidence>
<evidence type="ECO:0000256" key="7">
    <source>
        <dbReference type="ARBA" id="ARBA00022741"/>
    </source>
</evidence>
<evidence type="ECO:0000256" key="4">
    <source>
        <dbReference type="ARBA" id="ARBA00022516"/>
    </source>
</evidence>
<proteinExistence type="inferred from homology"/>
<protein>
    <submittedName>
        <fullName evidence="16">Diacylglycerol kinase</fullName>
    </submittedName>
</protein>
<keyword evidence="3" id="KW-1003">Cell membrane</keyword>
<dbReference type="Proteomes" id="UP001519343">
    <property type="component" value="Unassembled WGS sequence"/>
</dbReference>
<comment type="subcellular location">
    <subcellularLocation>
        <location evidence="1">Cell membrane</location>
        <topology evidence="1">Multi-pass membrane protein</topology>
    </subcellularLocation>
</comment>